<evidence type="ECO:0000313" key="10">
    <source>
        <dbReference type="EMBL" id="OEF97864.1"/>
    </source>
</evidence>
<gene>
    <name evidence="10" type="ORF">BHF68_13635</name>
</gene>
<dbReference type="Pfam" id="PF00361">
    <property type="entry name" value="Proton_antipo_M"/>
    <property type="match status" value="1"/>
</dbReference>
<dbReference type="GO" id="GO:0008137">
    <property type="term" value="F:NADH dehydrogenase (ubiquinone) activity"/>
    <property type="evidence" value="ECO:0007669"/>
    <property type="project" value="InterPro"/>
</dbReference>
<feature type="transmembrane region" description="Helical" evidence="8">
    <location>
        <begin position="116"/>
        <end position="139"/>
    </location>
</feature>
<evidence type="ECO:0000256" key="5">
    <source>
        <dbReference type="ARBA" id="ARBA00022989"/>
    </source>
</evidence>
<evidence type="ECO:0000313" key="11">
    <source>
        <dbReference type="Proteomes" id="UP000094296"/>
    </source>
</evidence>
<feature type="transmembrane region" description="Helical" evidence="8">
    <location>
        <begin position="82"/>
        <end position="104"/>
    </location>
</feature>
<dbReference type="GO" id="GO:0005886">
    <property type="term" value="C:plasma membrane"/>
    <property type="evidence" value="ECO:0007669"/>
    <property type="project" value="UniProtKB-SubCell"/>
</dbReference>
<comment type="caution">
    <text evidence="10">The sequence shown here is derived from an EMBL/GenBank/DDBJ whole genome shotgun (WGS) entry which is preliminary data.</text>
</comment>
<dbReference type="EMBL" id="MIJE01000003">
    <property type="protein sequence ID" value="OEF97864.1"/>
    <property type="molecule type" value="Genomic_DNA"/>
</dbReference>
<evidence type="ECO:0000256" key="3">
    <source>
        <dbReference type="ARBA" id="ARBA00022475"/>
    </source>
</evidence>
<feature type="transmembrane region" description="Helical" evidence="8">
    <location>
        <begin position="504"/>
        <end position="527"/>
    </location>
</feature>
<feature type="domain" description="NADH:quinone oxidoreductase/Mrp antiporter transmembrane" evidence="9">
    <location>
        <begin position="130"/>
        <end position="423"/>
    </location>
</feature>
<dbReference type="PANTHER" id="PTHR42703:SF1">
    <property type="entry name" value="NA(+)_H(+) ANTIPORTER SUBUNIT D1"/>
    <property type="match status" value="1"/>
</dbReference>
<dbReference type="GO" id="GO:0042773">
    <property type="term" value="P:ATP synthesis coupled electron transport"/>
    <property type="evidence" value="ECO:0007669"/>
    <property type="project" value="InterPro"/>
</dbReference>
<feature type="transmembrane region" description="Helical" evidence="8">
    <location>
        <begin position="273"/>
        <end position="298"/>
    </location>
</feature>
<reference evidence="10 11" key="1">
    <citation type="submission" date="2016-09" db="EMBL/GenBank/DDBJ databases">
        <title>Draft genome sequence for the type strain of Desulfuribacillus alkaliarsenatis AHT28, an obligately anaerobic, sulfidogenic bacterium isolated from Russian soda lake sediments.</title>
        <authorList>
            <person name="Abin C.A."/>
            <person name="Hollibaugh J.T."/>
        </authorList>
    </citation>
    <scope>NUCLEOTIDE SEQUENCE [LARGE SCALE GENOMIC DNA]</scope>
    <source>
        <strain evidence="10 11">AHT28</strain>
    </source>
</reference>
<evidence type="ECO:0000256" key="1">
    <source>
        <dbReference type="ARBA" id="ARBA00004651"/>
    </source>
</evidence>
<feature type="transmembrane region" description="Helical" evidence="8">
    <location>
        <begin position="374"/>
        <end position="390"/>
    </location>
</feature>
<dbReference type="InterPro" id="IPR001750">
    <property type="entry name" value="ND/Mrp_TM"/>
</dbReference>
<evidence type="ECO:0000256" key="2">
    <source>
        <dbReference type="ARBA" id="ARBA00005346"/>
    </source>
</evidence>
<keyword evidence="11" id="KW-1185">Reference proteome</keyword>
<evidence type="ECO:0000256" key="6">
    <source>
        <dbReference type="ARBA" id="ARBA00023136"/>
    </source>
</evidence>
<comment type="similarity">
    <text evidence="2">Belongs to the CPA3 antiporters (TC 2.A.63) subunit D family.</text>
</comment>
<feature type="transmembrane region" description="Helical" evidence="8">
    <location>
        <begin position="245"/>
        <end position="267"/>
    </location>
</feature>
<keyword evidence="4 7" id="KW-0812">Transmembrane</keyword>
<dbReference type="PRINTS" id="PR01437">
    <property type="entry name" value="NUOXDRDTASE4"/>
</dbReference>
<keyword evidence="5 8" id="KW-1133">Transmembrane helix</keyword>
<evidence type="ECO:0000256" key="7">
    <source>
        <dbReference type="RuleBase" id="RU000320"/>
    </source>
</evidence>
<feature type="transmembrane region" description="Helical" evidence="8">
    <location>
        <begin position="7"/>
        <end position="27"/>
    </location>
</feature>
<feature type="transmembrane region" description="Helical" evidence="8">
    <location>
        <begin position="33"/>
        <end position="51"/>
    </location>
</feature>
<feature type="transmembrane region" description="Helical" evidence="8">
    <location>
        <begin position="410"/>
        <end position="429"/>
    </location>
</feature>
<keyword evidence="6 8" id="KW-0472">Membrane</keyword>
<organism evidence="10 11">
    <name type="scientific">Desulfuribacillus alkaliarsenatis</name>
    <dbReference type="NCBI Taxonomy" id="766136"/>
    <lineage>
        <taxon>Bacteria</taxon>
        <taxon>Bacillati</taxon>
        <taxon>Bacillota</taxon>
        <taxon>Desulfuribacillia</taxon>
        <taxon>Desulfuribacillales</taxon>
        <taxon>Desulfuribacillaceae</taxon>
        <taxon>Desulfuribacillus</taxon>
    </lineage>
</organism>
<feature type="transmembrane region" description="Helical" evidence="8">
    <location>
        <begin position="205"/>
        <end position="225"/>
    </location>
</feature>
<dbReference type="Proteomes" id="UP000094296">
    <property type="component" value="Unassembled WGS sequence"/>
</dbReference>
<dbReference type="InterPro" id="IPR003918">
    <property type="entry name" value="NADH_UbQ_OxRdtase"/>
</dbReference>
<evidence type="ECO:0000259" key="9">
    <source>
        <dbReference type="Pfam" id="PF00361"/>
    </source>
</evidence>
<dbReference type="InterPro" id="IPR050586">
    <property type="entry name" value="CPA3_Na-H_Antiporter_D"/>
</dbReference>
<evidence type="ECO:0000256" key="8">
    <source>
        <dbReference type="SAM" id="Phobius"/>
    </source>
</evidence>
<feature type="transmembrane region" description="Helical" evidence="8">
    <location>
        <begin position="305"/>
        <end position="327"/>
    </location>
</feature>
<dbReference type="STRING" id="766136.BHF68_13635"/>
<evidence type="ECO:0000256" key="4">
    <source>
        <dbReference type="ARBA" id="ARBA00022692"/>
    </source>
</evidence>
<protein>
    <recommendedName>
        <fullName evidence="9">NADH:quinone oxidoreductase/Mrp antiporter transmembrane domain-containing protein</fullName>
    </recommendedName>
</protein>
<dbReference type="AlphaFoldDB" id="A0A1E5G4C3"/>
<accession>A0A1E5G4C3</accession>
<proteinExistence type="inferred from homology"/>
<dbReference type="PANTHER" id="PTHR42703">
    <property type="entry name" value="NADH DEHYDROGENASE"/>
    <property type="match status" value="1"/>
</dbReference>
<name>A0A1E5G4C3_9FIRM</name>
<sequence>MIEHLPALLVVIPLVLSVIILFIAYISARLLRWTAISTTVVLVLLSILTLVTSVQEGALTYAFGGWLPPWGIAFIVDPMSAFIVLVTNVLFTLAVLYGGAYLYGMHWLRTGCYYSLFFLMVAGMSGMLISADLFNIFVFMEMSSLATYVLIAFAGTRANFAAFRYLIIGTLGAKFYLLAVAYIYGLTGSLYFLDVAERLQPYEQTTAMIIIMLLIVAGFGLKMALFPMHGWLPDAHTYAPSTISAMISGVMIKVPAFVLFKIFFFVLGVDQFYTMPILMIAGILAAAGMIVGSVMALLQKECKRMLAYSSVAQIGYVILGFSIGNVYGVIGGLLHIVNHAVMKSCLFFVAGAVKWHKQSDSIDNFKGLGRSMPLSMAAFTVAAFSMIGLPPTAGFFSKWYLLKGAVLENLWFFVIVIVISSLLNAIYFFRIIEKIYLQDADEVNETKNTNETSDTYDTNALQKQSISATNYETSDGNNPSAFERMLERQRERVRLFQEKRFGGFELPLTMLVPIVILAIGVFVLGIYNQPIVTNIIETALGGIAYGR</sequence>
<comment type="subcellular location">
    <subcellularLocation>
        <location evidence="1">Cell membrane</location>
        <topology evidence="1">Multi-pass membrane protein</topology>
    </subcellularLocation>
    <subcellularLocation>
        <location evidence="7">Membrane</location>
        <topology evidence="7">Multi-pass membrane protein</topology>
    </subcellularLocation>
</comment>
<dbReference type="RefSeq" id="WP_069642495.1">
    <property type="nucleotide sequence ID" value="NZ_MIJE01000003.1"/>
</dbReference>
<keyword evidence="3" id="KW-1003">Cell membrane</keyword>